<dbReference type="Proteomes" id="UP000202511">
    <property type="component" value="Segment"/>
</dbReference>
<protein>
    <submittedName>
        <fullName evidence="2">Uncharacterized protein</fullName>
    </submittedName>
</protein>
<dbReference type="GeneID" id="23463274"/>
<feature type="region of interest" description="Disordered" evidence="1">
    <location>
        <begin position="202"/>
        <end position="248"/>
    </location>
</feature>
<name>A0A0B5JEW9_9VIRU</name>
<evidence type="ECO:0000313" key="3">
    <source>
        <dbReference type="Proteomes" id="UP000202511"/>
    </source>
</evidence>
<sequence length="248" mass="25937">MDDNPSMITLDLTAGDGDLVHRATLPKASLCTSATYFASMLAGGFREALPDVQCGAVRIEVPPLAGADAARLARFCNLLGGIAQPAPADVAFADALLYVGALEIAQACSNAVTAVLDLWGQRPCCTTVAVPAGAEAHVPDPIDPLALSELAKTALLAYAVRLRAEACDAPLDSNILPRPRRLVFDAQRFWDRACGPARDCNGDGDEPPCRASGAQNPPMPAPGVARPLLPRPGRGTDRDCAHASDQYQ</sequence>
<organism evidence="2 3">
    <name type="scientific">Pandoravirus inopinatum</name>
    <dbReference type="NCBI Taxonomy" id="1605721"/>
    <lineage>
        <taxon>Viruses</taxon>
        <taxon>Pandoravirus</taxon>
    </lineage>
</organism>
<proteinExistence type="predicted"/>
<dbReference type="EMBL" id="KP136319">
    <property type="protein sequence ID" value="AJF98357.1"/>
    <property type="molecule type" value="Genomic_DNA"/>
</dbReference>
<dbReference type="RefSeq" id="YP_009120592.1">
    <property type="nucleotide sequence ID" value="NC_026440.1"/>
</dbReference>
<evidence type="ECO:0000313" key="2">
    <source>
        <dbReference type="EMBL" id="AJF98357.1"/>
    </source>
</evidence>
<reference evidence="2 3" key="1">
    <citation type="journal article" date="2015" name="Parasitol. Res.">
        <title>Viruses in close associations with free-living amoebae.</title>
        <authorList>
            <person name="Scheid P."/>
        </authorList>
    </citation>
    <scope>NUCLEOTIDE SEQUENCE [LARGE SCALE GENOMIC DNA]</scope>
    <source>
        <strain evidence="2">KlaHel</strain>
    </source>
</reference>
<evidence type="ECO:0000256" key="1">
    <source>
        <dbReference type="SAM" id="MobiDB-lite"/>
    </source>
</evidence>
<dbReference type="KEGG" id="vg:23463274"/>
<accession>A0A0B5JEW9</accession>